<keyword evidence="6" id="KW-1185">Reference proteome</keyword>
<sequence length="254" mass="26680">MIAVVTGAAGGLGAALCRALAARGYAVTGVDVAPGPDVAEILDVTDLAACRDLAERLRPRVWINNAGVLAAGDVLGQPDADVRRCVEVNLLGVINGSRAAARVMAEDGRGHILNIGSLASWVPVPGESVYAATKHGVRAFTLGLAAELRTSNVKVSLLCPDGIWTPMLHDRLRDGHAAMSFTGRRLLDAPRVASAALDLLDSGSLVASVPRARGAQVRVLGAVPELWLALAPVLRRIGSFNQRRLVRRNAEERS</sequence>
<keyword evidence="2" id="KW-0521">NADP</keyword>
<dbReference type="Proteomes" id="UP000242367">
    <property type="component" value="Unassembled WGS sequence"/>
</dbReference>
<dbReference type="PROSITE" id="PS00061">
    <property type="entry name" value="ADH_SHORT"/>
    <property type="match status" value="1"/>
</dbReference>
<dbReference type="InterPro" id="IPR020904">
    <property type="entry name" value="Sc_DH/Rdtase_CS"/>
</dbReference>
<evidence type="ECO:0000256" key="4">
    <source>
        <dbReference type="RuleBase" id="RU000363"/>
    </source>
</evidence>
<evidence type="ECO:0000256" key="3">
    <source>
        <dbReference type="ARBA" id="ARBA00023002"/>
    </source>
</evidence>
<evidence type="ECO:0000313" key="5">
    <source>
        <dbReference type="EMBL" id="POM26443.1"/>
    </source>
</evidence>
<dbReference type="PRINTS" id="PR00081">
    <property type="entry name" value="GDHRDH"/>
</dbReference>
<dbReference type="InterPro" id="IPR036291">
    <property type="entry name" value="NAD(P)-bd_dom_sf"/>
</dbReference>
<dbReference type="CDD" id="cd05233">
    <property type="entry name" value="SDR_c"/>
    <property type="match status" value="1"/>
</dbReference>
<evidence type="ECO:0000256" key="1">
    <source>
        <dbReference type="ARBA" id="ARBA00006484"/>
    </source>
</evidence>
<protein>
    <submittedName>
        <fullName evidence="5">Putative oxidoreductase SadH</fullName>
        <ecNumber evidence="5">1.-.-.-</ecNumber>
    </submittedName>
</protein>
<dbReference type="Gene3D" id="3.40.50.720">
    <property type="entry name" value="NAD(P)-binding Rossmann-like Domain"/>
    <property type="match status" value="1"/>
</dbReference>
<dbReference type="PANTHER" id="PTHR43391:SF14">
    <property type="entry name" value="DEHYDROGENASE_REDUCTASE SDR FAMILY PROTEIN 7-LIKE"/>
    <property type="match status" value="1"/>
</dbReference>
<keyword evidence="3 5" id="KW-0560">Oxidoreductase</keyword>
<dbReference type="PANTHER" id="PTHR43391">
    <property type="entry name" value="RETINOL DEHYDROGENASE-RELATED"/>
    <property type="match status" value="1"/>
</dbReference>
<name>A0A2P4UN17_9ACTN</name>
<dbReference type="PRINTS" id="PR00080">
    <property type="entry name" value="SDRFAMILY"/>
</dbReference>
<proteinExistence type="inferred from homology"/>
<organism evidence="5 6">
    <name type="scientific">Actinomadura rubteroloni</name>
    <dbReference type="NCBI Taxonomy" id="1926885"/>
    <lineage>
        <taxon>Bacteria</taxon>
        <taxon>Bacillati</taxon>
        <taxon>Actinomycetota</taxon>
        <taxon>Actinomycetes</taxon>
        <taxon>Streptosporangiales</taxon>
        <taxon>Thermomonosporaceae</taxon>
        <taxon>Actinomadura</taxon>
    </lineage>
</organism>
<gene>
    <name evidence="5" type="primary">sadH_2</name>
    <name evidence="5" type="ORF">BTM25_08430</name>
</gene>
<comment type="similarity">
    <text evidence="1 4">Belongs to the short-chain dehydrogenases/reductases (SDR) family.</text>
</comment>
<dbReference type="Pfam" id="PF00106">
    <property type="entry name" value="adh_short"/>
    <property type="match status" value="1"/>
</dbReference>
<dbReference type="RefSeq" id="WP_103561409.1">
    <property type="nucleotide sequence ID" value="NZ_MTBP01000001.1"/>
</dbReference>
<evidence type="ECO:0000256" key="2">
    <source>
        <dbReference type="ARBA" id="ARBA00022857"/>
    </source>
</evidence>
<comment type="caution">
    <text evidence="5">The sequence shown here is derived from an EMBL/GenBank/DDBJ whole genome shotgun (WGS) entry which is preliminary data.</text>
</comment>
<dbReference type="GO" id="GO:0016491">
    <property type="term" value="F:oxidoreductase activity"/>
    <property type="evidence" value="ECO:0007669"/>
    <property type="project" value="UniProtKB-KW"/>
</dbReference>
<dbReference type="InterPro" id="IPR002347">
    <property type="entry name" value="SDR_fam"/>
</dbReference>
<dbReference type="EC" id="1.-.-.-" evidence="5"/>
<reference evidence="5 6" key="1">
    <citation type="journal article" date="2017" name="Chemistry">
        <title>Isolation, Biosynthesis and Chemical Modifications of Rubterolones A-F: Rare Tropolone Alkaloids from Actinomadura sp. 5-2.</title>
        <authorList>
            <person name="Guo H."/>
            <person name="Benndorf R."/>
            <person name="Leichnitz D."/>
            <person name="Klassen J.L."/>
            <person name="Vollmers J."/>
            <person name="Gorls H."/>
            <person name="Steinacker M."/>
            <person name="Weigel C."/>
            <person name="Dahse H.M."/>
            <person name="Kaster A.K."/>
            <person name="de Beer Z.W."/>
            <person name="Poulsen M."/>
            <person name="Beemelmanns C."/>
        </authorList>
    </citation>
    <scope>NUCLEOTIDE SEQUENCE [LARGE SCALE GENOMIC DNA]</scope>
    <source>
        <strain evidence="5 6">5-2</strain>
    </source>
</reference>
<evidence type="ECO:0000313" key="6">
    <source>
        <dbReference type="Proteomes" id="UP000242367"/>
    </source>
</evidence>
<accession>A0A2P4UN17</accession>
<dbReference type="EMBL" id="MTBP01000001">
    <property type="protein sequence ID" value="POM26443.1"/>
    <property type="molecule type" value="Genomic_DNA"/>
</dbReference>
<dbReference type="AlphaFoldDB" id="A0A2P4UN17"/>
<dbReference type="SUPFAM" id="SSF51735">
    <property type="entry name" value="NAD(P)-binding Rossmann-fold domains"/>
    <property type="match status" value="1"/>
</dbReference>